<dbReference type="InterPro" id="IPR018142">
    <property type="entry name" value="Somatostatin/Cortistatin_C"/>
</dbReference>
<keyword evidence="5" id="KW-0372">Hormone</keyword>
<evidence type="ECO:0000256" key="4">
    <source>
        <dbReference type="ARBA" id="ARBA00022525"/>
    </source>
</evidence>
<evidence type="ECO:0000256" key="1">
    <source>
        <dbReference type="ARBA" id="ARBA00003524"/>
    </source>
</evidence>
<dbReference type="GO" id="GO:0005576">
    <property type="term" value="C:extracellular region"/>
    <property type="evidence" value="ECO:0007669"/>
    <property type="project" value="UniProtKB-SubCell"/>
</dbReference>
<evidence type="ECO:0000256" key="3">
    <source>
        <dbReference type="ARBA" id="ARBA00008327"/>
    </source>
</evidence>
<keyword evidence="4" id="KW-0964">Secreted</keyword>
<evidence type="ECO:0000259" key="8">
    <source>
        <dbReference type="Pfam" id="PF03002"/>
    </source>
</evidence>
<organism evidence="9 10">
    <name type="scientific">Astyanax mexicanus</name>
    <name type="common">Blind cave fish</name>
    <name type="synonym">Astyanax fasciatus mexicanus</name>
    <dbReference type="NCBI Taxonomy" id="7994"/>
    <lineage>
        <taxon>Eukaryota</taxon>
        <taxon>Metazoa</taxon>
        <taxon>Chordata</taxon>
        <taxon>Craniata</taxon>
        <taxon>Vertebrata</taxon>
        <taxon>Euteleostomi</taxon>
        <taxon>Actinopterygii</taxon>
        <taxon>Neopterygii</taxon>
        <taxon>Teleostei</taxon>
        <taxon>Ostariophysi</taxon>
        <taxon>Characiformes</taxon>
        <taxon>Characoidei</taxon>
        <taxon>Acestrorhamphidae</taxon>
        <taxon>Acestrorhamphinae</taxon>
        <taxon>Astyanax</taxon>
    </lineage>
</organism>
<feature type="chain" id="PRO_5035733343" evidence="7">
    <location>
        <begin position="24"/>
        <end position="97"/>
    </location>
</feature>
<feature type="signal peptide" evidence="7">
    <location>
        <begin position="1"/>
        <end position="23"/>
    </location>
</feature>
<evidence type="ECO:0000313" key="9">
    <source>
        <dbReference type="EMBL" id="KAG9278810.1"/>
    </source>
</evidence>
<comment type="similarity">
    <text evidence="3">Belongs to the somatostatin family.</text>
</comment>
<dbReference type="EMBL" id="JAICCE010000004">
    <property type="protein sequence ID" value="KAG9278810.1"/>
    <property type="molecule type" value="Genomic_DNA"/>
</dbReference>
<feature type="non-terminal residue" evidence="9">
    <location>
        <position position="97"/>
    </location>
</feature>
<evidence type="ECO:0000313" key="10">
    <source>
        <dbReference type="Proteomes" id="UP000752171"/>
    </source>
</evidence>
<dbReference type="Pfam" id="PF03002">
    <property type="entry name" value="Somatostatin"/>
    <property type="match status" value="1"/>
</dbReference>
<evidence type="ECO:0000256" key="6">
    <source>
        <dbReference type="ARBA" id="ARBA00023157"/>
    </source>
</evidence>
<comment type="caution">
    <text evidence="9">The sequence shown here is derived from an EMBL/GenBank/DDBJ whole genome shotgun (WGS) entry which is preliminary data.</text>
</comment>
<gene>
    <name evidence="9" type="ORF">AMEX_G6731</name>
</gene>
<evidence type="ECO:0000256" key="2">
    <source>
        <dbReference type="ARBA" id="ARBA00004613"/>
    </source>
</evidence>
<reference evidence="9 10" key="1">
    <citation type="submission" date="2021-07" db="EMBL/GenBank/DDBJ databases">
        <authorList>
            <person name="Imarazene B."/>
            <person name="Zahm M."/>
            <person name="Klopp C."/>
            <person name="Cabau C."/>
            <person name="Beille S."/>
            <person name="Jouanno E."/>
            <person name="Castinel A."/>
            <person name="Lluch J."/>
            <person name="Gil L."/>
            <person name="Kuchtly C."/>
            <person name="Lopez Roques C."/>
            <person name="Donnadieu C."/>
            <person name="Parrinello H."/>
            <person name="Journot L."/>
            <person name="Du K."/>
            <person name="Schartl M."/>
            <person name="Retaux S."/>
            <person name="Guiguen Y."/>
        </authorList>
    </citation>
    <scope>NUCLEOTIDE SEQUENCE [LARGE SCALE GENOMIC DNA]</scope>
    <source>
        <strain evidence="9">Pach_M1</strain>
        <tissue evidence="9">Testis</tissue>
    </source>
</reference>
<protein>
    <submittedName>
        <fullName evidence="9">Somatostatin-1-like</fullName>
    </submittedName>
</protein>
<comment type="function">
    <text evidence="1">Somatostatin inhibits the release of somatotropin.</text>
</comment>
<dbReference type="AlphaFoldDB" id="A0A8T2M598"/>
<dbReference type="GO" id="GO:0005179">
    <property type="term" value="F:hormone activity"/>
    <property type="evidence" value="ECO:0007669"/>
    <property type="project" value="UniProtKB-KW"/>
</dbReference>
<keyword evidence="7" id="KW-0732">Signal</keyword>
<proteinExistence type="inferred from homology"/>
<evidence type="ECO:0000256" key="7">
    <source>
        <dbReference type="SAM" id="SignalP"/>
    </source>
</evidence>
<name>A0A8T2M598_ASTMX</name>
<evidence type="ECO:0000256" key="5">
    <source>
        <dbReference type="ARBA" id="ARBA00022702"/>
    </source>
</evidence>
<keyword evidence="6" id="KW-1015">Disulfide bond</keyword>
<dbReference type="Proteomes" id="UP000752171">
    <property type="component" value="Unassembled WGS sequence"/>
</dbReference>
<accession>A0A8T2M598</accession>
<sequence>LVLCVCVCVCVCVLYLLYFQAPGDYSFPDYVVRLFMNSRQSKPENSAPFGERSVDETDITKRQEENLDEFNSFDTKSDEKKRKPGCKNYFWKSWTAC</sequence>
<comment type="subcellular location">
    <subcellularLocation>
        <location evidence="2">Secreted</location>
    </subcellularLocation>
</comment>
<feature type="domain" description="Somatostatin/Cortistatin C-terminal" evidence="8">
    <location>
        <begin position="82"/>
        <end position="97"/>
    </location>
</feature>